<organism evidence="1 2">
    <name type="scientific">Acrobeloides nanus</name>
    <dbReference type="NCBI Taxonomy" id="290746"/>
    <lineage>
        <taxon>Eukaryota</taxon>
        <taxon>Metazoa</taxon>
        <taxon>Ecdysozoa</taxon>
        <taxon>Nematoda</taxon>
        <taxon>Chromadorea</taxon>
        <taxon>Rhabditida</taxon>
        <taxon>Tylenchina</taxon>
        <taxon>Cephalobomorpha</taxon>
        <taxon>Cephaloboidea</taxon>
        <taxon>Cephalobidae</taxon>
        <taxon>Acrobeloides</taxon>
    </lineage>
</organism>
<protein>
    <submittedName>
        <fullName evidence="2">Uncharacterized protein</fullName>
    </submittedName>
</protein>
<evidence type="ECO:0000313" key="2">
    <source>
        <dbReference type="WBParaSite" id="ACRNAN_scaffold257.g30962.t1"/>
    </source>
</evidence>
<name>A0A914DHZ7_9BILA</name>
<evidence type="ECO:0000313" key="1">
    <source>
        <dbReference type="Proteomes" id="UP000887540"/>
    </source>
</evidence>
<proteinExistence type="predicted"/>
<keyword evidence="1" id="KW-1185">Reference proteome</keyword>
<dbReference type="WBParaSite" id="ACRNAN_scaffold257.g30962.t1">
    <property type="protein sequence ID" value="ACRNAN_scaffold257.g30962.t1"/>
    <property type="gene ID" value="ACRNAN_scaffold257.g30962"/>
</dbReference>
<sequence length="69" mass="8394">MNAINELRYMNLKDLYEKMRLSNQEFDDWLESMGLLHAFQVCDFCGDHMKPDGRNRTWICHKRDWLPDT</sequence>
<accession>A0A914DHZ7</accession>
<dbReference type="Proteomes" id="UP000887540">
    <property type="component" value="Unplaced"/>
</dbReference>
<reference evidence="2" key="1">
    <citation type="submission" date="2022-11" db="UniProtKB">
        <authorList>
            <consortium name="WormBaseParasite"/>
        </authorList>
    </citation>
    <scope>IDENTIFICATION</scope>
</reference>
<dbReference type="AlphaFoldDB" id="A0A914DHZ7"/>